<dbReference type="RefSeq" id="WP_289725962.1">
    <property type="nucleotide sequence ID" value="NZ_JAUDUY010000011.1"/>
</dbReference>
<reference evidence="2" key="1">
    <citation type="submission" date="2023-06" db="EMBL/GenBank/DDBJ databases">
        <title>Robiginitalea aurantiacus sp. nov. and Algoriphagus sediminis sp. nov., isolated from coastal sediment.</title>
        <authorList>
            <person name="Zhou Z.Y."/>
            <person name="An J."/>
            <person name="Jia Y.W."/>
            <person name="Du Z.J."/>
        </authorList>
    </citation>
    <scope>NUCLEOTIDE SEQUENCE</scope>
    <source>
        <strain evidence="2">M39</strain>
    </source>
</reference>
<protein>
    <submittedName>
        <fullName evidence="2">Porin</fullName>
    </submittedName>
</protein>
<dbReference type="InterPro" id="IPR010870">
    <property type="entry name" value="Porin_O/P"/>
</dbReference>
<gene>
    <name evidence="2" type="ORF">QU605_14065</name>
</gene>
<keyword evidence="1" id="KW-0732">Signal</keyword>
<dbReference type="EMBL" id="JAUDUY010000011">
    <property type="protein sequence ID" value="MDM9632599.1"/>
    <property type="molecule type" value="Genomic_DNA"/>
</dbReference>
<feature type="signal peptide" evidence="1">
    <location>
        <begin position="1"/>
        <end position="27"/>
    </location>
</feature>
<proteinExistence type="predicted"/>
<dbReference type="Pfam" id="PF07396">
    <property type="entry name" value="Porin_O_P"/>
    <property type="match status" value="1"/>
</dbReference>
<organism evidence="2 3">
    <name type="scientific">Robiginitalea aurantiaca</name>
    <dbReference type="NCBI Taxonomy" id="3056915"/>
    <lineage>
        <taxon>Bacteria</taxon>
        <taxon>Pseudomonadati</taxon>
        <taxon>Bacteroidota</taxon>
        <taxon>Flavobacteriia</taxon>
        <taxon>Flavobacteriales</taxon>
        <taxon>Flavobacteriaceae</taxon>
        <taxon>Robiginitalea</taxon>
    </lineage>
</organism>
<evidence type="ECO:0000313" key="2">
    <source>
        <dbReference type="EMBL" id="MDM9632599.1"/>
    </source>
</evidence>
<dbReference type="Gene3D" id="2.40.160.10">
    <property type="entry name" value="Porin"/>
    <property type="match status" value="1"/>
</dbReference>
<accession>A0ABT7WI53</accession>
<evidence type="ECO:0000256" key="1">
    <source>
        <dbReference type="SAM" id="SignalP"/>
    </source>
</evidence>
<feature type="chain" id="PRO_5046823485" evidence="1">
    <location>
        <begin position="28"/>
        <end position="404"/>
    </location>
</feature>
<evidence type="ECO:0000313" key="3">
    <source>
        <dbReference type="Proteomes" id="UP001174839"/>
    </source>
</evidence>
<sequence>MPCLYKSIAIRTCFAIGMTFLLFSARAQNDSIGKSKIELEYTDKGFQFSTSDDRFQLHIESRLQFRFATPGDQNPLTFDDLDSDQPVFKINRARLKVGGHAFKPYLKYYWEYELSQGNLLDFRIMFERLPEFKIKVGQWKTYYNRERVISSGKQQLADRSIINRPFTVDRQMGISFYGRVFPGSLADFTYHASVLTGTGRGVVENDDSNFMYVGRLQWNFLGRELEMTGSDLFFHKEPTALIALGALTNRSPFTRFSQAGGGQLSGFDEGLPGQYRVNQGLLETAFMWRGFSWQNEFHTKEIIDKINGGTTRLTGSYYQAGYFFYNLWEVIPKPLELAVRYAQYIPNTDQKEDREEELTLGLNWFFKGGHRNKLTAEISVFDFETSAGDLQNTTRFRVQWDISF</sequence>
<keyword evidence="3" id="KW-1185">Reference proteome</keyword>
<dbReference type="Proteomes" id="UP001174839">
    <property type="component" value="Unassembled WGS sequence"/>
</dbReference>
<comment type="caution">
    <text evidence="2">The sequence shown here is derived from an EMBL/GenBank/DDBJ whole genome shotgun (WGS) entry which is preliminary data.</text>
</comment>
<dbReference type="SUPFAM" id="SSF56935">
    <property type="entry name" value="Porins"/>
    <property type="match status" value="1"/>
</dbReference>
<name>A0ABT7WI53_9FLAO</name>
<dbReference type="InterPro" id="IPR023614">
    <property type="entry name" value="Porin_dom_sf"/>
</dbReference>